<protein>
    <submittedName>
        <fullName evidence="1">Uncharacterized protein</fullName>
    </submittedName>
</protein>
<keyword evidence="2" id="KW-1185">Reference proteome</keyword>
<feature type="non-terminal residue" evidence="1">
    <location>
        <position position="1"/>
    </location>
</feature>
<name>A0AAD7ITK0_9AGAR</name>
<reference evidence="1" key="1">
    <citation type="submission" date="2023-03" db="EMBL/GenBank/DDBJ databases">
        <title>Massive genome expansion in bonnet fungi (Mycena s.s.) driven by repeated elements and novel gene families across ecological guilds.</title>
        <authorList>
            <consortium name="Lawrence Berkeley National Laboratory"/>
            <person name="Harder C.B."/>
            <person name="Miyauchi S."/>
            <person name="Viragh M."/>
            <person name="Kuo A."/>
            <person name="Thoen E."/>
            <person name="Andreopoulos B."/>
            <person name="Lu D."/>
            <person name="Skrede I."/>
            <person name="Drula E."/>
            <person name="Henrissat B."/>
            <person name="Morin E."/>
            <person name="Kohler A."/>
            <person name="Barry K."/>
            <person name="LaButti K."/>
            <person name="Morin E."/>
            <person name="Salamov A."/>
            <person name="Lipzen A."/>
            <person name="Mereny Z."/>
            <person name="Hegedus B."/>
            <person name="Baldrian P."/>
            <person name="Stursova M."/>
            <person name="Weitz H."/>
            <person name="Taylor A."/>
            <person name="Grigoriev I.V."/>
            <person name="Nagy L.G."/>
            <person name="Martin F."/>
            <person name="Kauserud H."/>
        </authorList>
    </citation>
    <scope>NUCLEOTIDE SEQUENCE</scope>
    <source>
        <strain evidence="1">CBHHK182m</strain>
    </source>
</reference>
<dbReference type="Proteomes" id="UP001215598">
    <property type="component" value="Unassembled WGS sequence"/>
</dbReference>
<accession>A0AAD7ITK0</accession>
<dbReference type="EMBL" id="JARKIB010000069">
    <property type="protein sequence ID" value="KAJ7749460.1"/>
    <property type="molecule type" value="Genomic_DNA"/>
</dbReference>
<dbReference type="AlphaFoldDB" id="A0AAD7ITK0"/>
<comment type="caution">
    <text evidence="1">The sequence shown here is derived from an EMBL/GenBank/DDBJ whole genome shotgun (WGS) entry which is preliminary data.</text>
</comment>
<gene>
    <name evidence="1" type="ORF">B0H16DRAFT_1551499</name>
</gene>
<evidence type="ECO:0000313" key="1">
    <source>
        <dbReference type="EMBL" id="KAJ7749460.1"/>
    </source>
</evidence>
<proteinExistence type="predicted"/>
<sequence length="150" mass="17335">LKLQNRRKRKDGHRLWLEPPSNGRILHSRSVQKSTSQMQTSLHRALLGVCWPIHVLHILRISKHQALRVRGREPALPSLTPSLVHVLGLNECPRDSLKSQLTYIKSMPKQGVVPYQQLVSIWQFLWDGPIQLGLEPVTSRLFSSRLLYVW</sequence>
<organism evidence="1 2">
    <name type="scientific">Mycena metata</name>
    <dbReference type="NCBI Taxonomy" id="1033252"/>
    <lineage>
        <taxon>Eukaryota</taxon>
        <taxon>Fungi</taxon>
        <taxon>Dikarya</taxon>
        <taxon>Basidiomycota</taxon>
        <taxon>Agaricomycotina</taxon>
        <taxon>Agaricomycetes</taxon>
        <taxon>Agaricomycetidae</taxon>
        <taxon>Agaricales</taxon>
        <taxon>Marasmiineae</taxon>
        <taxon>Mycenaceae</taxon>
        <taxon>Mycena</taxon>
    </lineage>
</organism>
<evidence type="ECO:0000313" key="2">
    <source>
        <dbReference type="Proteomes" id="UP001215598"/>
    </source>
</evidence>